<evidence type="ECO:0000256" key="3">
    <source>
        <dbReference type="ARBA" id="ARBA00005641"/>
    </source>
</evidence>
<dbReference type="EC" id="3.2.1.78" evidence="4"/>
<dbReference type="Pfam" id="PF26410">
    <property type="entry name" value="GH5_mannosidase"/>
    <property type="match status" value="2"/>
</dbReference>
<evidence type="ECO:0000256" key="10">
    <source>
        <dbReference type="SAM" id="SignalP"/>
    </source>
</evidence>
<dbReference type="GO" id="GO:0000272">
    <property type="term" value="P:polysaccharide catabolic process"/>
    <property type="evidence" value="ECO:0007669"/>
    <property type="project" value="InterPro"/>
</dbReference>
<dbReference type="AlphaFoldDB" id="A0AAD9G0D5"/>
<keyword evidence="7" id="KW-0378">Hydrolase</keyword>
<protein>
    <recommendedName>
        <fullName evidence="4">mannan endo-1,4-beta-mannosidase</fullName>
        <ecNumber evidence="4">3.2.1.78</ecNumber>
    </recommendedName>
</protein>
<dbReference type="GO" id="GO:0016985">
    <property type="term" value="F:mannan endo-1,4-beta-mannosidase activity"/>
    <property type="evidence" value="ECO:0007669"/>
    <property type="project" value="UniProtKB-EC"/>
</dbReference>
<accession>A0AAD9G0D5</accession>
<dbReference type="SUPFAM" id="SSF51445">
    <property type="entry name" value="(Trans)glycosidases"/>
    <property type="match status" value="2"/>
</dbReference>
<comment type="catalytic activity">
    <reaction evidence="1">
        <text>Random hydrolysis of (1-&gt;4)-beta-D-mannosidic linkages in mannans, galactomannans and glucomannans.</text>
        <dbReference type="EC" id="3.2.1.78"/>
    </reaction>
</comment>
<reference evidence="12" key="1">
    <citation type="submission" date="2023-08" db="EMBL/GenBank/DDBJ databases">
        <title>Reference Genome Resource for the Citrus Pathogen Phytophthora citrophthora.</title>
        <authorList>
            <person name="Moller H."/>
            <person name="Coetzee B."/>
            <person name="Rose L.J."/>
            <person name="Van Niekerk J.M."/>
        </authorList>
    </citation>
    <scope>NUCLEOTIDE SEQUENCE</scope>
    <source>
        <strain evidence="12">STE-U-9442</strain>
    </source>
</reference>
<evidence type="ECO:0000256" key="9">
    <source>
        <dbReference type="SAM" id="MobiDB-lite"/>
    </source>
</evidence>
<keyword evidence="6 10" id="KW-0732">Signal</keyword>
<dbReference type="InterPro" id="IPR001547">
    <property type="entry name" value="Glyco_hydro_5"/>
</dbReference>
<feature type="region of interest" description="Disordered" evidence="9">
    <location>
        <begin position="371"/>
        <end position="488"/>
    </location>
</feature>
<dbReference type="PANTHER" id="PTHR31451">
    <property type="match status" value="1"/>
</dbReference>
<evidence type="ECO:0000313" key="12">
    <source>
        <dbReference type="EMBL" id="KAK1929520.1"/>
    </source>
</evidence>
<name>A0AAD9G0D5_9STRA</name>
<evidence type="ECO:0000256" key="2">
    <source>
        <dbReference type="ARBA" id="ARBA00004613"/>
    </source>
</evidence>
<keyword evidence="13" id="KW-1185">Reference proteome</keyword>
<evidence type="ECO:0000313" key="13">
    <source>
        <dbReference type="Proteomes" id="UP001259832"/>
    </source>
</evidence>
<evidence type="ECO:0000256" key="4">
    <source>
        <dbReference type="ARBA" id="ARBA00012706"/>
    </source>
</evidence>
<evidence type="ECO:0000256" key="6">
    <source>
        <dbReference type="ARBA" id="ARBA00022729"/>
    </source>
</evidence>
<keyword evidence="8" id="KW-0326">Glycosidase</keyword>
<feature type="domain" description="Glycoside hydrolase family 5" evidence="11">
    <location>
        <begin position="18"/>
        <end position="346"/>
    </location>
</feature>
<proteinExistence type="inferred from homology"/>
<feature type="signal peptide" evidence="10">
    <location>
        <begin position="1"/>
        <end position="17"/>
    </location>
</feature>
<sequence>MNVFSIAAALLASTASAGFVTTSGTNFELDGSPFYVFGTNAYWASEITWSTENLATIFNTMSKNDLTVCRTWGFADLNTTGTAPYNIVYQLWENGKPTVNIGDNGLGYFDQVVAAAKAAGVKLVVPFVNNWSDYGGIDVYVQQLGGKYHDDFYTDETIKAAYKNFVKTFVKRYADEETIMAWELCNECRCAGSGGLKESGNCNTSTLTDWMTEMSAYIKTLDSNHLVASGSEGFLNTDKSVYLYSGPSGVDFDADLAIDSIDYGAYHAYPDSWGVETAKAESWGVKWIDDHVASGKTAGKPVVLEEYGIKPLNSKSYLAWSDEVYKLKSNMQYWQFGVKSLSTHDDGYAIFDEDDLFSTVIATAAAKFASLSGGSSSNSTSSASKTTSSTASSTAGSVGAEASVSGDASSSEATETPTATTATPTAVDASSDTATSTDASSDASTATSTASSSDTSASNTEDTTTQESSTGSTSTETTDAPATTTAPSSDKCAMKVFSSAAVVASLALGSASAGFVTTSGTNFQLDGSPFYIFGTNAYWASEIQWSSADLATIFNTMAKNDITVCRTWGFADLTETGNAPYNIVYQLWKDGNATINTGNNGLGYFDKVVAAAKAAGVKLVVPFVNNWSDYGGMDVYVKQLGGKYHDDFYTDETIKTAYKNFVKTFVKRYADEETIMAWELCNECRCAGSGGLKESGNCNTSTLTDWMTEMSAYIKTLDSNHLVASGSEGFLNTDKSVYLYSGPSGVDFDADLAIDSIDYGAYHAYPDSWGVESSKAESWGVQWIDDHVASGKKAGKPVVLEEYGDKSQNAKVYSAWIDAVYARESNMQYWDFGLASLKNYKDGYTLYDTDELFKTAIVPAAKKFKARGGSN</sequence>
<evidence type="ECO:0000256" key="5">
    <source>
        <dbReference type="ARBA" id="ARBA00022525"/>
    </source>
</evidence>
<dbReference type="GO" id="GO:0005576">
    <property type="term" value="C:extracellular region"/>
    <property type="evidence" value="ECO:0007669"/>
    <property type="project" value="UniProtKB-SubCell"/>
</dbReference>
<dbReference type="InterPro" id="IPR017853">
    <property type="entry name" value="GH"/>
</dbReference>
<evidence type="ECO:0000256" key="7">
    <source>
        <dbReference type="ARBA" id="ARBA00022801"/>
    </source>
</evidence>
<evidence type="ECO:0000259" key="11">
    <source>
        <dbReference type="Pfam" id="PF26410"/>
    </source>
</evidence>
<dbReference type="Gene3D" id="3.20.20.80">
    <property type="entry name" value="Glycosidases"/>
    <property type="match status" value="2"/>
</dbReference>
<feature type="chain" id="PRO_5042284707" description="mannan endo-1,4-beta-mannosidase" evidence="10">
    <location>
        <begin position="18"/>
        <end position="871"/>
    </location>
</feature>
<comment type="caution">
    <text evidence="12">The sequence shown here is derived from an EMBL/GenBank/DDBJ whole genome shotgun (WGS) entry which is preliminary data.</text>
</comment>
<comment type="subcellular location">
    <subcellularLocation>
        <location evidence="2">Secreted</location>
    </subcellularLocation>
</comment>
<organism evidence="12 13">
    <name type="scientific">Phytophthora citrophthora</name>
    <dbReference type="NCBI Taxonomy" id="4793"/>
    <lineage>
        <taxon>Eukaryota</taxon>
        <taxon>Sar</taxon>
        <taxon>Stramenopiles</taxon>
        <taxon>Oomycota</taxon>
        <taxon>Peronosporomycetes</taxon>
        <taxon>Peronosporales</taxon>
        <taxon>Peronosporaceae</taxon>
        <taxon>Phytophthora</taxon>
    </lineage>
</organism>
<dbReference type="EMBL" id="JASMQC010000047">
    <property type="protein sequence ID" value="KAK1929520.1"/>
    <property type="molecule type" value="Genomic_DNA"/>
</dbReference>
<feature type="domain" description="Glycoside hydrolase family 5" evidence="11">
    <location>
        <begin position="514"/>
        <end position="811"/>
    </location>
</feature>
<comment type="similarity">
    <text evidence="3">Belongs to the glycosyl hydrolase 5 (cellulase A) family.</text>
</comment>
<dbReference type="InterPro" id="IPR045053">
    <property type="entry name" value="MAN-like"/>
</dbReference>
<keyword evidence="5" id="KW-0964">Secreted</keyword>
<dbReference type="PANTHER" id="PTHR31451:SF39">
    <property type="entry name" value="MANNAN ENDO-1,4-BETA-MANNOSIDASE 1"/>
    <property type="match status" value="1"/>
</dbReference>
<gene>
    <name evidence="12" type="ORF">P3T76_014918</name>
</gene>
<dbReference type="Proteomes" id="UP001259832">
    <property type="component" value="Unassembled WGS sequence"/>
</dbReference>
<evidence type="ECO:0000256" key="8">
    <source>
        <dbReference type="ARBA" id="ARBA00023295"/>
    </source>
</evidence>
<evidence type="ECO:0000256" key="1">
    <source>
        <dbReference type="ARBA" id="ARBA00001678"/>
    </source>
</evidence>